<sequence>MPLASLVHWLSSTPTSSTLSTLALWGSLAALVVGLRAWSKGYVCKEERGLAGKTFLLTGGFSGVGLAVFQHLAAAGAQVIVLTPDPSSPSTIQLLLLLRSSTSNERLYAEECDLDSPASIKRFVEGWKKDAREGMVKDLEARIDGIVFCDEGGTMEWREKAGRVLTGRHMLVQLLMPVLLRSAATSTSPIRIVNTLDSPFYAAVTPDTFDPPSLVADQAVEKAEASAEASRQLSSIVQGGRVALASVLLWREFQARLSTSEPKPSTNPSASSDARVPSTSPILAFSVSPGVLRSSLRSLLPLSTRQSPHSRLPSSIYAFLSLLISLLAYPFTWIFGKRADEGAQVVLGAIMGDVERNSVGGRVVKGPDGQRVDAERLEGGDGRQRMRVRGGALYREGREVPLPLLDSLPTSVRGEFWDAEYKRLESLLAREGHKGANGTTGSATGDGRGKEKAA</sequence>
<name>A0A061ALC6_RHOTO</name>
<dbReference type="EMBL" id="LK052936">
    <property type="protein sequence ID" value="CDR35513.1"/>
    <property type="molecule type" value="Genomic_DNA"/>
</dbReference>
<dbReference type="Pfam" id="PF08659">
    <property type="entry name" value="KR"/>
    <property type="match status" value="1"/>
</dbReference>
<dbReference type="AlphaFoldDB" id="A0A061ALC6"/>
<protein>
    <submittedName>
        <fullName evidence="5">RHTO0S01e01002g1_1</fullName>
    </submittedName>
</protein>
<dbReference type="GO" id="GO:0016491">
    <property type="term" value="F:oxidoreductase activity"/>
    <property type="evidence" value="ECO:0007669"/>
    <property type="project" value="UniProtKB-KW"/>
</dbReference>
<keyword evidence="3" id="KW-0472">Membrane</keyword>
<feature type="transmembrane region" description="Helical" evidence="3">
    <location>
        <begin position="50"/>
        <end position="69"/>
    </location>
</feature>
<keyword evidence="3" id="KW-1133">Transmembrane helix</keyword>
<keyword evidence="1" id="KW-0560">Oxidoreductase</keyword>
<gene>
    <name evidence="5" type="ORF">RHTO0S_01e01002g</name>
</gene>
<evidence type="ECO:0000256" key="3">
    <source>
        <dbReference type="SAM" id="Phobius"/>
    </source>
</evidence>
<reference evidence="5" key="1">
    <citation type="journal article" date="2014" name="Genome Announc.">
        <title>Draft genome sequence of Rhodosporidium toruloides CECT1137, an oleaginous yeast of biotechnological interest.</title>
        <authorList>
            <person name="Morin N."/>
            <person name="Calcas X."/>
            <person name="Devillers H."/>
            <person name="Durrens P."/>
            <person name="Sherman D.J."/>
            <person name="Nicaud J.-M."/>
            <person name="Neuveglise C."/>
        </authorList>
    </citation>
    <scope>NUCLEOTIDE SEQUENCE</scope>
    <source>
        <strain evidence="5">CECT1137</strain>
    </source>
</reference>
<feature type="region of interest" description="Disordered" evidence="2">
    <location>
        <begin position="431"/>
        <end position="454"/>
    </location>
</feature>
<keyword evidence="3" id="KW-0812">Transmembrane</keyword>
<dbReference type="PANTHER" id="PTHR43157">
    <property type="entry name" value="PHOSPHATIDYLINOSITOL-GLYCAN BIOSYNTHESIS CLASS F PROTEIN-RELATED"/>
    <property type="match status" value="1"/>
</dbReference>
<proteinExistence type="predicted"/>
<dbReference type="PANTHER" id="PTHR43157:SF31">
    <property type="entry name" value="PHOSPHATIDYLINOSITOL-GLYCAN BIOSYNTHESIS CLASS F PROTEIN"/>
    <property type="match status" value="1"/>
</dbReference>
<dbReference type="SUPFAM" id="SSF51735">
    <property type="entry name" value="NAD(P)-binding Rossmann-fold domains"/>
    <property type="match status" value="1"/>
</dbReference>
<feature type="transmembrane region" description="Helical" evidence="3">
    <location>
        <begin position="316"/>
        <end position="335"/>
    </location>
</feature>
<evidence type="ECO:0000256" key="2">
    <source>
        <dbReference type="SAM" id="MobiDB-lite"/>
    </source>
</evidence>
<dbReference type="Gene3D" id="3.40.50.720">
    <property type="entry name" value="NAD(P)-binding Rossmann-like Domain"/>
    <property type="match status" value="1"/>
</dbReference>
<evidence type="ECO:0000313" key="5">
    <source>
        <dbReference type="EMBL" id="CDR35513.1"/>
    </source>
</evidence>
<dbReference type="InterPro" id="IPR036291">
    <property type="entry name" value="NAD(P)-bd_dom_sf"/>
</dbReference>
<evidence type="ECO:0000259" key="4">
    <source>
        <dbReference type="Pfam" id="PF08659"/>
    </source>
</evidence>
<feature type="domain" description="Ketoreductase (KR)" evidence="4">
    <location>
        <begin position="54"/>
        <end position="131"/>
    </location>
</feature>
<accession>A0A061ALC6</accession>
<evidence type="ECO:0000256" key="1">
    <source>
        <dbReference type="ARBA" id="ARBA00023002"/>
    </source>
</evidence>
<feature type="transmembrane region" description="Helical" evidence="3">
    <location>
        <begin position="20"/>
        <end position="38"/>
    </location>
</feature>
<dbReference type="OrthoDB" id="191979at2759"/>
<dbReference type="InterPro" id="IPR013968">
    <property type="entry name" value="PKS_KR"/>
</dbReference>
<organism evidence="5">
    <name type="scientific">Rhodotorula toruloides</name>
    <name type="common">Yeast</name>
    <name type="synonym">Rhodosporidium toruloides</name>
    <dbReference type="NCBI Taxonomy" id="5286"/>
    <lineage>
        <taxon>Eukaryota</taxon>
        <taxon>Fungi</taxon>
        <taxon>Dikarya</taxon>
        <taxon>Basidiomycota</taxon>
        <taxon>Pucciniomycotina</taxon>
        <taxon>Microbotryomycetes</taxon>
        <taxon>Sporidiobolales</taxon>
        <taxon>Sporidiobolaceae</taxon>
        <taxon>Rhodotorula</taxon>
    </lineage>
</organism>